<protein>
    <submittedName>
        <fullName evidence="3">Uncharacterized protein</fullName>
    </submittedName>
</protein>
<gene>
    <name evidence="3" type="ORF">VZ95_03265</name>
</gene>
<evidence type="ECO:0000256" key="1">
    <source>
        <dbReference type="SAM" id="MobiDB-lite"/>
    </source>
</evidence>
<accession>A0A0F3IVX3</accession>
<dbReference type="Proteomes" id="UP000033774">
    <property type="component" value="Unassembled WGS sequence"/>
</dbReference>
<proteinExistence type="predicted"/>
<keyword evidence="4" id="KW-1185">Reference proteome</keyword>
<evidence type="ECO:0000313" key="3">
    <source>
        <dbReference type="EMBL" id="KJV10688.1"/>
    </source>
</evidence>
<comment type="caution">
    <text evidence="3">The sequence shown here is derived from an EMBL/GenBank/DDBJ whole genome shotgun (WGS) entry which is preliminary data.</text>
</comment>
<organism evidence="3 4">
    <name type="scientific">Elstera litoralis</name>
    <dbReference type="NCBI Taxonomy" id="552518"/>
    <lineage>
        <taxon>Bacteria</taxon>
        <taxon>Pseudomonadati</taxon>
        <taxon>Pseudomonadota</taxon>
        <taxon>Alphaproteobacteria</taxon>
        <taxon>Rhodospirillales</taxon>
        <taxon>Rhodospirillaceae</taxon>
        <taxon>Elstera</taxon>
    </lineage>
</organism>
<feature type="region of interest" description="Disordered" evidence="1">
    <location>
        <begin position="74"/>
        <end position="96"/>
    </location>
</feature>
<evidence type="ECO:0000256" key="2">
    <source>
        <dbReference type="SAM" id="Phobius"/>
    </source>
</evidence>
<keyword evidence="2" id="KW-1133">Transmembrane helix</keyword>
<name>A0A0F3IVX3_9PROT</name>
<reference evidence="3 4" key="1">
    <citation type="submission" date="2015-03" db="EMBL/GenBank/DDBJ databases">
        <title>Draft genome sequence of Elstera litoralis.</title>
        <authorList>
            <person name="Rahalkar M.C."/>
            <person name="Dhakephalkar P.K."/>
            <person name="Pore S.D."/>
            <person name="Arora P."/>
            <person name="Kapse N.G."/>
            <person name="Pandit P.S."/>
        </authorList>
    </citation>
    <scope>NUCLEOTIDE SEQUENCE [LARGE SCALE GENOMIC DNA]</scope>
    <source>
        <strain evidence="3 4">Dia-1</strain>
    </source>
</reference>
<evidence type="ECO:0000313" key="4">
    <source>
        <dbReference type="Proteomes" id="UP000033774"/>
    </source>
</evidence>
<feature type="transmembrane region" description="Helical" evidence="2">
    <location>
        <begin position="50"/>
        <end position="73"/>
    </location>
</feature>
<feature type="transmembrane region" description="Helical" evidence="2">
    <location>
        <begin position="12"/>
        <end position="30"/>
    </location>
</feature>
<keyword evidence="2" id="KW-0812">Transmembrane</keyword>
<dbReference type="OrthoDB" id="8115457at2"/>
<dbReference type="RefSeq" id="WP_045774608.1">
    <property type="nucleotide sequence ID" value="NZ_LAJY01000060.1"/>
</dbReference>
<dbReference type="AlphaFoldDB" id="A0A0F3IVX3"/>
<sequence length="96" mass="9869">MALPALVQFMIRNAAIGASLGVAVGLGLMFGDAWGLATLANQTESPLVAWIMLPWGFAVTFGGVQVGIAIMTAEDDSSGGGKRQRIPLASGAPRRV</sequence>
<keyword evidence="2" id="KW-0472">Membrane</keyword>
<dbReference type="EMBL" id="LAJY01000060">
    <property type="protein sequence ID" value="KJV10688.1"/>
    <property type="molecule type" value="Genomic_DNA"/>
</dbReference>